<organism evidence="5 6">
    <name type="scientific">Agrococcus casei LMG 22410</name>
    <dbReference type="NCBI Taxonomy" id="1255656"/>
    <lineage>
        <taxon>Bacteria</taxon>
        <taxon>Bacillati</taxon>
        <taxon>Actinomycetota</taxon>
        <taxon>Actinomycetes</taxon>
        <taxon>Micrococcales</taxon>
        <taxon>Microbacteriaceae</taxon>
        <taxon>Agrococcus</taxon>
    </lineage>
</organism>
<name>A0A1R4EVK2_9MICO</name>
<evidence type="ECO:0000313" key="5">
    <source>
        <dbReference type="EMBL" id="SJM47700.1"/>
    </source>
</evidence>
<dbReference type="Pfam" id="PF00392">
    <property type="entry name" value="GntR"/>
    <property type="match status" value="1"/>
</dbReference>
<feature type="domain" description="HTH gntR-type" evidence="4">
    <location>
        <begin position="1"/>
        <end position="68"/>
    </location>
</feature>
<dbReference type="EMBL" id="FUHU01000004">
    <property type="protein sequence ID" value="SJM47700.1"/>
    <property type="molecule type" value="Genomic_DNA"/>
</dbReference>
<dbReference type="InterPro" id="IPR008920">
    <property type="entry name" value="TF_FadR/GntR_C"/>
</dbReference>
<dbReference type="InterPro" id="IPR011711">
    <property type="entry name" value="GntR_C"/>
</dbReference>
<dbReference type="PANTHER" id="PTHR43537:SF24">
    <property type="entry name" value="GLUCONATE OPERON TRANSCRIPTIONAL REPRESSOR"/>
    <property type="match status" value="1"/>
</dbReference>
<proteinExistence type="predicted"/>
<dbReference type="GO" id="GO:0003700">
    <property type="term" value="F:DNA-binding transcription factor activity"/>
    <property type="evidence" value="ECO:0007669"/>
    <property type="project" value="InterPro"/>
</dbReference>
<dbReference type="AlphaFoldDB" id="A0A1R4EVK2"/>
<dbReference type="GO" id="GO:0003677">
    <property type="term" value="F:DNA binding"/>
    <property type="evidence" value="ECO:0007669"/>
    <property type="project" value="UniProtKB-KW"/>
</dbReference>
<dbReference type="PANTHER" id="PTHR43537">
    <property type="entry name" value="TRANSCRIPTIONAL REGULATOR, GNTR FAMILY"/>
    <property type="match status" value="1"/>
</dbReference>
<reference evidence="5 6" key="1">
    <citation type="submission" date="2017-02" db="EMBL/GenBank/DDBJ databases">
        <authorList>
            <person name="Peterson S.W."/>
        </authorList>
    </citation>
    <scope>NUCLEOTIDE SEQUENCE [LARGE SCALE GENOMIC DNA]</scope>
    <source>
        <strain evidence="5 6">LMG 22410</strain>
    </source>
</reference>
<dbReference type="Proteomes" id="UP000195787">
    <property type="component" value="Unassembled WGS sequence"/>
</dbReference>
<evidence type="ECO:0000256" key="3">
    <source>
        <dbReference type="ARBA" id="ARBA00023163"/>
    </source>
</evidence>
<dbReference type="SUPFAM" id="SSF48008">
    <property type="entry name" value="GntR ligand-binding domain-like"/>
    <property type="match status" value="1"/>
</dbReference>
<gene>
    <name evidence="5" type="ORF">CZ674_01180</name>
</gene>
<evidence type="ECO:0000259" key="4">
    <source>
        <dbReference type="PROSITE" id="PS50949"/>
    </source>
</evidence>
<dbReference type="Gene3D" id="1.20.120.530">
    <property type="entry name" value="GntR ligand-binding domain-like"/>
    <property type="match status" value="1"/>
</dbReference>
<evidence type="ECO:0000256" key="1">
    <source>
        <dbReference type="ARBA" id="ARBA00023015"/>
    </source>
</evidence>
<accession>A0A1R4EVK2</accession>
<dbReference type="Gene3D" id="1.10.10.10">
    <property type="entry name" value="Winged helix-like DNA-binding domain superfamily/Winged helix DNA-binding domain"/>
    <property type="match status" value="1"/>
</dbReference>
<dbReference type="InterPro" id="IPR000524">
    <property type="entry name" value="Tscrpt_reg_HTH_GntR"/>
</dbReference>
<keyword evidence="1" id="KW-0805">Transcription regulation</keyword>
<dbReference type="Pfam" id="PF07729">
    <property type="entry name" value="FCD"/>
    <property type="match status" value="1"/>
</dbReference>
<keyword evidence="2" id="KW-0238">DNA-binding</keyword>
<dbReference type="PROSITE" id="PS50949">
    <property type="entry name" value="HTH_GNTR"/>
    <property type="match status" value="1"/>
</dbReference>
<evidence type="ECO:0000313" key="6">
    <source>
        <dbReference type="Proteomes" id="UP000195787"/>
    </source>
</evidence>
<dbReference type="SMART" id="SM00895">
    <property type="entry name" value="FCD"/>
    <property type="match status" value="1"/>
</dbReference>
<dbReference type="InterPro" id="IPR036390">
    <property type="entry name" value="WH_DNA-bd_sf"/>
</dbReference>
<protein>
    <submittedName>
        <fullName evidence="5">Transcriptional regulator, GntR family</fullName>
    </submittedName>
</protein>
<sequence>MKAAEFAYVYLKDLIVTLALHPGTILTEVQVAAATGVSRTPVREAFFRLSSERLLDILPRRGAVVPEITVRGIREQAETRYVLEGHGVEWICENEIEIADDLKSLIAQQRHVLDTEPDAVVEMVSIDKEFHWELVRATGNTEFAQLYNTLHDRQMRLGIAMFEAIPERRASALDQHTGIAEALEAHDVDKALELLKLHLLSSLTQVADVFAK</sequence>
<dbReference type="SUPFAM" id="SSF46785">
    <property type="entry name" value="Winged helix' DNA-binding domain"/>
    <property type="match status" value="1"/>
</dbReference>
<evidence type="ECO:0000256" key="2">
    <source>
        <dbReference type="ARBA" id="ARBA00023125"/>
    </source>
</evidence>
<dbReference type="InterPro" id="IPR036388">
    <property type="entry name" value="WH-like_DNA-bd_sf"/>
</dbReference>
<keyword evidence="3" id="KW-0804">Transcription</keyword>
<dbReference type="SMART" id="SM00345">
    <property type="entry name" value="HTH_GNTR"/>
    <property type="match status" value="1"/>
</dbReference>
<keyword evidence="6" id="KW-1185">Reference proteome</keyword>